<evidence type="ECO:0000313" key="1">
    <source>
        <dbReference type="EnsemblMetazoa" id="Aqu2.1.43765_001"/>
    </source>
</evidence>
<accession>A0A1X7VV68</accession>
<proteinExistence type="predicted"/>
<dbReference type="InParanoid" id="A0A1X7VV68"/>
<organism evidence="1">
    <name type="scientific">Amphimedon queenslandica</name>
    <name type="common">Sponge</name>
    <dbReference type="NCBI Taxonomy" id="400682"/>
    <lineage>
        <taxon>Eukaryota</taxon>
        <taxon>Metazoa</taxon>
        <taxon>Porifera</taxon>
        <taxon>Demospongiae</taxon>
        <taxon>Heteroscleromorpha</taxon>
        <taxon>Haplosclerida</taxon>
        <taxon>Niphatidae</taxon>
        <taxon>Amphimedon</taxon>
    </lineage>
</organism>
<name>A0A1X7VV68_AMPQE</name>
<protein>
    <submittedName>
        <fullName evidence="1">Uncharacterized protein</fullName>
    </submittedName>
</protein>
<dbReference type="EnsemblMetazoa" id="Aqu2.1.43765_001">
    <property type="protein sequence ID" value="Aqu2.1.43765_001"/>
    <property type="gene ID" value="Aqu2.1.43765"/>
</dbReference>
<sequence length="57" mass="6949">MLQMILSFFLHQLVVLLLFGFKSRRHFRLKLPLHVTSLLLLSCQRLLRREKGFLKRR</sequence>
<dbReference type="AlphaFoldDB" id="A0A1X7VV68"/>
<reference evidence="1" key="1">
    <citation type="submission" date="2017-05" db="UniProtKB">
        <authorList>
            <consortium name="EnsemblMetazoa"/>
        </authorList>
    </citation>
    <scope>IDENTIFICATION</scope>
</reference>